<gene>
    <name evidence="1" type="ORF">H9L16_14605</name>
</gene>
<organism evidence="1 2">
    <name type="scientific">Thermomonas carbonis</name>
    <dbReference type="NCBI Taxonomy" id="1463158"/>
    <lineage>
        <taxon>Bacteria</taxon>
        <taxon>Pseudomonadati</taxon>
        <taxon>Pseudomonadota</taxon>
        <taxon>Gammaproteobacteria</taxon>
        <taxon>Lysobacterales</taxon>
        <taxon>Lysobacteraceae</taxon>
        <taxon>Thermomonas</taxon>
    </lineage>
</organism>
<reference evidence="1 2" key="1">
    <citation type="submission" date="2020-08" db="EMBL/GenBank/DDBJ databases">
        <title>Genome sequence of Thermomonas carbonis KCTC 42013T.</title>
        <authorList>
            <person name="Hyun D.-W."/>
            <person name="Bae J.-W."/>
        </authorList>
    </citation>
    <scope>NUCLEOTIDE SEQUENCE [LARGE SCALE GENOMIC DNA]</scope>
    <source>
        <strain evidence="1 2">KCTC 42013</strain>
    </source>
</reference>
<evidence type="ECO:0000313" key="1">
    <source>
        <dbReference type="EMBL" id="QNN69855.1"/>
    </source>
</evidence>
<keyword evidence="2" id="KW-1185">Reference proteome</keyword>
<dbReference type="AlphaFoldDB" id="A0A7G9SPT0"/>
<dbReference type="RefSeq" id="WP_187552372.1">
    <property type="nucleotide sequence ID" value="NZ_CP060719.1"/>
</dbReference>
<protein>
    <submittedName>
        <fullName evidence="1">Uncharacterized protein</fullName>
    </submittedName>
</protein>
<sequence>MVGAVIGFIVTGYNPQGAYYGAMIGPAVGQIGDPTILEEGNEYFSVMD</sequence>
<dbReference type="KEGG" id="tcn:H9L16_14605"/>
<name>A0A7G9SPT0_9GAMM</name>
<accession>A0A7G9SPT0</accession>
<dbReference type="Proteomes" id="UP000515804">
    <property type="component" value="Chromosome"/>
</dbReference>
<proteinExistence type="predicted"/>
<evidence type="ECO:0000313" key="2">
    <source>
        <dbReference type="Proteomes" id="UP000515804"/>
    </source>
</evidence>
<dbReference type="EMBL" id="CP060719">
    <property type="protein sequence ID" value="QNN69855.1"/>
    <property type="molecule type" value="Genomic_DNA"/>
</dbReference>